<evidence type="ECO:0000313" key="2">
    <source>
        <dbReference type="EMBL" id="GFR20356.1"/>
    </source>
</evidence>
<evidence type="ECO:0000313" key="3">
    <source>
        <dbReference type="Proteomes" id="UP000887116"/>
    </source>
</evidence>
<evidence type="ECO:0000259" key="1">
    <source>
        <dbReference type="Pfam" id="PF18701"/>
    </source>
</evidence>
<organism evidence="2 3">
    <name type="scientific">Trichonephila clavata</name>
    <name type="common">Joro spider</name>
    <name type="synonym">Nephila clavata</name>
    <dbReference type="NCBI Taxonomy" id="2740835"/>
    <lineage>
        <taxon>Eukaryota</taxon>
        <taxon>Metazoa</taxon>
        <taxon>Ecdysozoa</taxon>
        <taxon>Arthropoda</taxon>
        <taxon>Chelicerata</taxon>
        <taxon>Arachnida</taxon>
        <taxon>Araneae</taxon>
        <taxon>Araneomorphae</taxon>
        <taxon>Entelegynae</taxon>
        <taxon>Araneoidea</taxon>
        <taxon>Nephilidae</taxon>
        <taxon>Trichonephila</taxon>
    </lineage>
</organism>
<comment type="caution">
    <text evidence="2">The sequence shown here is derived from an EMBL/GenBank/DDBJ whole genome shotgun (WGS) entry which is preliminary data.</text>
</comment>
<dbReference type="AlphaFoldDB" id="A0A8X6HAN4"/>
<feature type="domain" description="DUF5641" evidence="1">
    <location>
        <begin position="19"/>
        <end position="77"/>
    </location>
</feature>
<sequence>MVERISSSTTILPQVRNKDSTINIQVGDIVLLQDVRPRHMWKKARVMNLHQGRDNIRSRELRVNGRNVIRPVQLVIPLDIDQGEKDVGNEIKCKVKLPFF</sequence>
<dbReference type="Pfam" id="PF18701">
    <property type="entry name" value="DUF5641"/>
    <property type="match status" value="1"/>
</dbReference>
<dbReference type="Proteomes" id="UP000887116">
    <property type="component" value="Unassembled WGS sequence"/>
</dbReference>
<keyword evidence="3" id="KW-1185">Reference proteome</keyword>
<dbReference type="EMBL" id="BMAO01027893">
    <property type="protein sequence ID" value="GFR20356.1"/>
    <property type="molecule type" value="Genomic_DNA"/>
</dbReference>
<dbReference type="OrthoDB" id="6514903at2759"/>
<accession>A0A8X6HAN4</accession>
<reference evidence="2" key="1">
    <citation type="submission" date="2020-07" db="EMBL/GenBank/DDBJ databases">
        <title>Multicomponent nature underlies the extraordinary mechanical properties of spider dragline silk.</title>
        <authorList>
            <person name="Kono N."/>
            <person name="Nakamura H."/>
            <person name="Mori M."/>
            <person name="Yoshida Y."/>
            <person name="Ohtoshi R."/>
            <person name="Malay A.D."/>
            <person name="Moran D.A.P."/>
            <person name="Tomita M."/>
            <person name="Numata K."/>
            <person name="Arakawa K."/>
        </authorList>
    </citation>
    <scope>NUCLEOTIDE SEQUENCE</scope>
</reference>
<gene>
    <name evidence="2" type="ORF">TNCT_637771</name>
</gene>
<proteinExistence type="predicted"/>
<protein>
    <submittedName>
        <fullName evidence="2">DUF5641 domain-containing protein</fullName>
    </submittedName>
</protein>
<name>A0A8X6HAN4_TRICU</name>
<dbReference type="InterPro" id="IPR040676">
    <property type="entry name" value="DUF5641"/>
</dbReference>